<dbReference type="PANTHER" id="PTHR22594">
    <property type="entry name" value="ASPARTYL/LYSYL-TRNA SYNTHETASE"/>
    <property type="match status" value="1"/>
</dbReference>
<evidence type="ECO:0000259" key="6">
    <source>
        <dbReference type="Pfam" id="PF00152"/>
    </source>
</evidence>
<dbReference type="PANTHER" id="PTHR22594:SF54">
    <property type="entry name" value="ASPARAGINE--TRNA LIGASE, CYTOPLASMIC 1-RELATED"/>
    <property type="match status" value="1"/>
</dbReference>
<feature type="non-terminal residue" evidence="8">
    <location>
        <position position="68"/>
    </location>
</feature>
<sequence length="68" mass="8010">MLEILSPAKASMFYCIRTTAQLQVETYVCALSPVYTFRPTFREEHLHTSRHLVEFWMVEPEVAFTDIQ</sequence>
<evidence type="ECO:0000256" key="2">
    <source>
        <dbReference type="ARBA" id="ARBA00022741"/>
    </source>
</evidence>
<evidence type="ECO:0000256" key="5">
    <source>
        <dbReference type="ARBA" id="ARBA00023146"/>
    </source>
</evidence>
<dbReference type="GO" id="GO:0004816">
    <property type="term" value="F:asparagine-tRNA ligase activity"/>
    <property type="evidence" value="ECO:0007669"/>
    <property type="project" value="TreeGrafter"/>
</dbReference>
<dbReference type="SUPFAM" id="SSF55681">
    <property type="entry name" value="Class II aaRS and biotin synthetases"/>
    <property type="match status" value="1"/>
</dbReference>
<dbReference type="InterPro" id="IPR045864">
    <property type="entry name" value="aa-tRNA-synth_II/BPL/LPL"/>
</dbReference>
<keyword evidence="3" id="KW-0067">ATP-binding</keyword>
<keyword evidence="5" id="KW-0030">Aminoacyl-tRNA synthetase</keyword>
<dbReference type="Gene3D" id="3.30.930.10">
    <property type="entry name" value="Bira Bifunctional Protein, Domain 2"/>
    <property type="match status" value="1"/>
</dbReference>
<evidence type="ECO:0000313" key="8">
    <source>
        <dbReference type="EMBL" id="KAL0289315.1"/>
    </source>
</evidence>
<comment type="caution">
    <text evidence="8">The sequence shown here is derived from an EMBL/GenBank/DDBJ whole genome shotgun (WGS) entry which is preliminary data.</text>
</comment>
<keyword evidence="2" id="KW-0547">Nucleotide-binding</keyword>
<dbReference type="GO" id="GO:0006421">
    <property type="term" value="P:asparaginyl-tRNA aminoacylation"/>
    <property type="evidence" value="ECO:0007669"/>
    <property type="project" value="TreeGrafter"/>
</dbReference>
<dbReference type="GO" id="GO:0005739">
    <property type="term" value="C:mitochondrion"/>
    <property type="evidence" value="ECO:0007669"/>
    <property type="project" value="TreeGrafter"/>
</dbReference>
<reference evidence="8" key="2">
    <citation type="journal article" date="2024" name="Plant">
        <title>Genomic evolution and insights into agronomic trait innovations of Sesamum species.</title>
        <authorList>
            <person name="Miao H."/>
            <person name="Wang L."/>
            <person name="Qu L."/>
            <person name="Liu H."/>
            <person name="Sun Y."/>
            <person name="Le M."/>
            <person name="Wang Q."/>
            <person name="Wei S."/>
            <person name="Zheng Y."/>
            <person name="Lin W."/>
            <person name="Duan Y."/>
            <person name="Cao H."/>
            <person name="Xiong S."/>
            <person name="Wang X."/>
            <person name="Wei L."/>
            <person name="Li C."/>
            <person name="Ma Q."/>
            <person name="Ju M."/>
            <person name="Zhao R."/>
            <person name="Li G."/>
            <person name="Mu C."/>
            <person name="Tian Q."/>
            <person name="Mei H."/>
            <person name="Zhang T."/>
            <person name="Gao T."/>
            <person name="Zhang H."/>
        </authorList>
    </citation>
    <scope>NUCLEOTIDE SEQUENCE</scope>
    <source>
        <strain evidence="8">G02</strain>
    </source>
</reference>
<organism evidence="8">
    <name type="scientific">Sesamum radiatum</name>
    <name type="common">Black benniseed</name>
    <dbReference type="NCBI Taxonomy" id="300843"/>
    <lineage>
        <taxon>Eukaryota</taxon>
        <taxon>Viridiplantae</taxon>
        <taxon>Streptophyta</taxon>
        <taxon>Embryophyta</taxon>
        <taxon>Tracheophyta</taxon>
        <taxon>Spermatophyta</taxon>
        <taxon>Magnoliopsida</taxon>
        <taxon>eudicotyledons</taxon>
        <taxon>Gunneridae</taxon>
        <taxon>Pentapetalae</taxon>
        <taxon>asterids</taxon>
        <taxon>lamiids</taxon>
        <taxon>Lamiales</taxon>
        <taxon>Pedaliaceae</taxon>
        <taxon>Sesamum</taxon>
    </lineage>
</organism>
<keyword evidence="1 8" id="KW-0436">Ligase</keyword>
<dbReference type="InterPro" id="IPR004364">
    <property type="entry name" value="Aa-tRNA-synt_II"/>
</dbReference>
<dbReference type="Pfam" id="PF00152">
    <property type="entry name" value="tRNA-synt_2"/>
    <property type="match status" value="1"/>
</dbReference>
<dbReference type="AlphaFoldDB" id="A0AAW2J6X4"/>
<name>A0AAW2J6X4_SESRA</name>
<evidence type="ECO:0000313" key="7">
    <source>
        <dbReference type="EMBL" id="KAL0282516.1"/>
    </source>
</evidence>
<protein>
    <submittedName>
        <fullName evidence="8">Asparagine--tRNA ligase, cytoplasmic 3</fullName>
    </submittedName>
</protein>
<accession>A0AAW2J6X4</accession>
<proteinExistence type="predicted"/>
<gene>
    <name evidence="8" type="ORF">Sradi_7075600</name>
    <name evidence="7" type="ORF">Sradi_7258700</name>
</gene>
<evidence type="ECO:0000256" key="4">
    <source>
        <dbReference type="ARBA" id="ARBA00022917"/>
    </source>
</evidence>
<reference evidence="8" key="1">
    <citation type="submission" date="2020-06" db="EMBL/GenBank/DDBJ databases">
        <authorList>
            <person name="Li T."/>
            <person name="Hu X."/>
            <person name="Zhang T."/>
            <person name="Song X."/>
            <person name="Zhang H."/>
            <person name="Dai N."/>
            <person name="Sheng W."/>
            <person name="Hou X."/>
            <person name="Wei L."/>
        </authorList>
    </citation>
    <scope>NUCLEOTIDE SEQUENCE</scope>
    <source>
        <strain evidence="8">G02</strain>
        <tissue evidence="8">Leaf</tissue>
    </source>
</reference>
<evidence type="ECO:0000256" key="1">
    <source>
        <dbReference type="ARBA" id="ARBA00022598"/>
    </source>
</evidence>
<dbReference type="GO" id="GO:0005524">
    <property type="term" value="F:ATP binding"/>
    <property type="evidence" value="ECO:0007669"/>
    <property type="project" value="UniProtKB-KW"/>
</dbReference>
<feature type="domain" description="Aminoacyl-tRNA synthetase class II (D/K/N)" evidence="6">
    <location>
        <begin position="8"/>
        <end position="66"/>
    </location>
</feature>
<dbReference type="EMBL" id="JACGWJ010001422">
    <property type="protein sequence ID" value="KAL0282516.1"/>
    <property type="molecule type" value="Genomic_DNA"/>
</dbReference>
<dbReference type="EMBL" id="JACGWJ010000704">
    <property type="protein sequence ID" value="KAL0289315.1"/>
    <property type="molecule type" value="Genomic_DNA"/>
</dbReference>
<evidence type="ECO:0000256" key="3">
    <source>
        <dbReference type="ARBA" id="ARBA00022840"/>
    </source>
</evidence>
<keyword evidence="4" id="KW-0648">Protein biosynthesis</keyword>